<dbReference type="AlphaFoldDB" id="A0A0A8YSD5"/>
<name>A0A0A8YSD5_ARUDO</name>
<organism evidence="1">
    <name type="scientific">Arundo donax</name>
    <name type="common">Giant reed</name>
    <name type="synonym">Donax arundinaceus</name>
    <dbReference type="NCBI Taxonomy" id="35708"/>
    <lineage>
        <taxon>Eukaryota</taxon>
        <taxon>Viridiplantae</taxon>
        <taxon>Streptophyta</taxon>
        <taxon>Embryophyta</taxon>
        <taxon>Tracheophyta</taxon>
        <taxon>Spermatophyta</taxon>
        <taxon>Magnoliopsida</taxon>
        <taxon>Liliopsida</taxon>
        <taxon>Poales</taxon>
        <taxon>Poaceae</taxon>
        <taxon>PACMAD clade</taxon>
        <taxon>Arundinoideae</taxon>
        <taxon>Arundineae</taxon>
        <taxon>Arundo</taxon>
    </lineage>
</organism>
<dbReference type="EMBL" id="GBRH01268524">
    <property type="protein sequence ID" value="JAD29371.1"/>
    <property type="molecule type" value="Transcribed_RNA"/>
</dbReference>
<accession>A0A0A8YSD5</accession>
<reference evidence="1" key="2">
    <citation type="journal article" date="2015" name="Data Brief">
        <title>Shoot transcriptome of the giant reed, Arundo donax.</title>
        <authorList>
            <person name="Barrero R.A."/>
            <person name="Guerrero F.D."/>
            <person name="Moolhuijzen P."/>
            <person name="Goolsby J.A."/>
            <person name="Tidwell J."/>
            <person name="Bellgard S.E."/>
            <person name="Bellgard M.I."/>
        </authorList>
    </citation>
    <scope>NUCLEOTIDE SEQUENCE</scope>
    <source>
        <tissue evidence="1">Shoot tissue taken approximately 20 cm above the soil surface</tissue>
    </source>
</reference>
<reference evidence="1" key="1">
    <citation type="submission" date="2014-09" db="EMBL/GenBank/DDBJ databases">
        <authorList>
            <person name="Magalhaes I.L.F."/>
            <person name="Oliveira U."/>
            <person name="Santos F.R."/>
            <person name="Vidigal T.H.D.A."/>
            <person name="Brescovit A.D."/>
            <person name="Santos A.J."/>
        </authorList>
    </citation>
    <scope>NUCLEOTIDE SEQUENCE</scope>
    <source>
        <tissue evidence="1">Shoot tissue taken approximately 20 cm above the soil surface</tissue>
    </source>
</reference>
<sequence>MLLIQLAAASPASGPTHAQSVGQPS</sequence>
<proteinExistence type="predicted"/>
<protein>
    <submittedName>
        <fullName evidence="1">Uncharacterized protein</fullName>
    </submittedName>
</protein>
<evidence type="ECO:0000313" key="1">
    <source>
        <dbReference type="EMBL" id="JAD29371.1"/>
    </source>
</evidence>